<reference evidence="7" key="1">
    <citation type="submission" date="2015-04" db="EMBL/GenBank/DDBJ databases">
        <authorList>
            <consortium name="Pathogen Informatics"/>
        </authorList>
    </citation>
    <scope>NUCLEOTIDE SEQUENCE [LARGE SCALE GENOMIC DNA]</scope>
    <source>
        <strain evidence="7">8A</strain>
    </source>
</reference>
<dbReference type="Pfam" id="PF17682">
    <property type="entry name" value="Tau95_N"/>
    <property type="match status" value="1"/>
</dbReference>
<feature type="domain" description="Transcription factor IIIC subunit Tfc1/Sfc1 triple barrel" evidence="6">
    <location>
        <begin position="38"/>
        <end position="140"/>
    </location>
</feature>
<dbReference type="OMA" id="ANHSDDH"/>
<gene>
    <name evidence="7" type="ORF">PGAL8A_00311500</name>
</gene>
<comment type="caution">
    <text evidence="7">The sequence shown here is derived from an EMBL/GenBank/DDBJ whole genome shotgun (WGS) entry which is preliminary data.</text>
</comment>
<dbReference type="AlphaFoldDB" id="A0A1J1GTP8"/>
<dbReference type="PANTHER" id="PTHR13230:SF5">
    <property type="entry name" value="GENERAL TRANSCRIPTION FACTOR 3C POLYPEPTIDE 5"/>
    <property type="match status" value="1"/>
</dbReference>
<dbReference type="Pfam" id="PF09734">
    <property type="entry name" value="Tau95"/>
    <property type="match status" value="1"/>
</dbReference>
<evidence type="ECO:0000256" key="4">
    <source>
        <dbReference type="ARBA" id="ARBA00023242"/>
    </source>
</evidence>
<evidence type="ECO:0000313" key="8">
    <source>
        <dbReference type="Proteomes" id="UP000220797"/>
    </source>
</evidence>
<dbReference type="GeneID" id="39731648"/>
<organism evidence="7 8">
    <name type="scientific">Plasmodium gallinaceum</name>
    <dbReference type="NCBI Taxonomy" id="5849"/>
    <lineage>
        <taxon>Eukaryota</taxon>
        <taxon>Sar</taxon>
        <taxon>Alveolata</taxon>
        <taxon>Apicomplexa</taxon>
        <taxon>Aconoidasida</taxon>
        <taxon>Haemosporida</taxon>
        <taxon>Plasmodiidae</taxon>
        <taxon>Plasmodium</taxon>
        <taxon>Plasmodium (Haemamoeba)</taxon>
    </lineage>
</organism>
<feature type="domain" description="Transcription factor IIIC subunit 5 HTH" evidence="5">
    <location>
        <begin position="677"/>
        <end position="789"/>
    </location>
</feature>
<dbReference type="InterPro" id="IPR041499">
    <property type="entry name" value="Tfc1/Sfc1_N"/>
</dbReference>
<dbReference type="RefSeq" id="XP_028528710.1">
    <property type="nucleotide sequence ID" value="XM_028672126.1"/>
</dbReference>
<dbReference type="OrthoDB" id="5598268at2759"/>
<sequence>MYAQSSENEDNKKFLKITTKKNRNKKIKFEEIKKNDYICVEIPGKIKKGSKGLSAVESLGGLKKITSIFKFHKNISKYDENLILRINNNDMFSSFISSNWTKVNNILIKIKKTRKNKYKFECLGFVKYLYYFDNMSDFYYIPSFYNRYDYNTNYIHYLTKGNKKKEQKKKSYDNFENNPTDIYESNIYNKNDYTNDSFICFQNEQIYKTKNVSQINKVTEDPNVVNEIPFKYSINNEITSNINETILDNYEVNYSMQNNSSNNSKNDMQNRRCVNVNSNKLTGKYVHNKNNVNNFLEKSPNNLDYKISNNYNTDAYFNMENKNLDNRFKCVSFNDGLNQIKDICQNDQKVFLPNVDLENKNYETFSVDVIKENGKGEENYEIMKNKEIDNKTDSHIDKWYEINENMNHNKNSIFSKNKDYKNEISNTCNYQNYNNMLVLNENIKNCSSTFDNTKHHPLNLLGDNFNYYLSDMEENEIFNKIINSKVCSDLLEEKKEINFSSDESEAYELQCCIHSKSVTPYDYKNYESIITNKYIRDFKYIISKFTAPIDSKAEAKKGEIEKFIKELIIKNNEKKFINTFTEMTEKADVNEKNKPMNDNDEINVTSSSLYNDKDEVNKHMQDNKNSENHLNDDFNQKNKVNFGNSIINDPVNELKNISNTEKLDYSNNNDSLNKYSNKIIVNKKTIHCNPIAKYDDLSLPLIPFDSAIKKYVSDKLYNKVKLLFDIRPIWSKEVLLEHLDNISTYCLKSCFSKICFYFVDGPWRRTYCKYGYDPRKDSTSYIYQTIDFRDNFYRNIKTKNLEDINKNIIKKKFALDSIVTNIIKNINNRHITTITKNSDNIKKDSFNEMQNEIKNQGNCKRDCHIYSEMLSENIGNDNAEDYNNFQNSLINSNSDDLNIDKDILTVHSTNIDLKDEDFVHNDEEINDILQFLKKSKTFHLRHHFSSEVHFSVTPLKISTIFQFIDIFDNNVLNYLLNVKIQEKCSKDYGWLSSKDLAKIRDILFVRSVTLRHAHSK</sequence>
<evidence type="ECO:0008006" key="9">
    <source>
        <dbReference type="Google" id="ProtNLM"/>
    </source>
</evidence>
<protein>
    <recommendedName>
        <fullName evidence="9">General transcription factor 3C polypeptide 5</fullName>
    </recommendedName>
</protein>
<name>A0A1J1GTP8_PLAGA</name>
<comment type="subcellular location">
    <subcellularLocation>
        <location evidence="1">Nucleus</location>
    </subcellularLocation>
</comment>
<dbReference type="GO" id="GO:0001003">
    <property type="term" value="F:RNA polymerase III type 2 promoter sequence-specific DNA binding"/>
    <property type="evidence" value="ECO:0007669"/>
    <property type="project" value="TreeGrafter"/>
</dbReference>
<accession>A0A1J1GTP8</accession>
<dbReference type="EMBL" id="CVMV01000045">
    <property type="protein sequence ID" value="CRG95902.1"/>
    <property type="molecule type" value="Genomic_DNA"/>
</dbReference>
<dbReference type="Gene3D" id="3.30.200.160">
    <property type="entry name" value="TFIIIC, subcomplex tauA, subunit Sfc1, barrel domain"/>
    <property type="match status" value="1"/>
</dbReference>
<evidence type="ECO:0000259" key="6">
    <source>
        <dbReference type="Pfam" id="PF17682"/>
    </source>
</evidence>
<evidence type="ECO:0000259" key="5">
    <source>
        <dbReference type="Pfam" id="PF09734"/>
    </source>
</evidence>
<dbReference type="GO" id="GO:0005634">
    <property type="term" value="C:nucleus"/>
    <property type="evidence" value="ECO:0007669"/>
    <property type="project" value="UniProtKB-SubCell"/>
</dbReference>
<evidence type="ECO:0000256" key="2">
    <source>
        <dbReference type="ARBA" id="ARBA00023125"/>
    </source>
</evidence>
<dbReference type="GO" id="GO:0001002">
    <property type="term" value="F:RNA polymerase III type 1 promoter sequence-specific DNA binding"/>
    <property type="evidence" value="ECO:0007669"/>
    <property type="project" value="TreeGrafter"/>
</dbReference>
<dbReference type="GO" id="GO:0000127">
    <property type="term" value="C:transcription factor TFIIIC complex"/>
    <property type="evidence" value="ECO:0007669"/>
    <property type="project" value="InterPro"/>
</dbReference>
<keyword evidence="8" id="KW-1185">Reference proteome</keyword>
<keyword evidence="4" id="KW-0539">Nucleus</keyword>
<proteinExistence type="predicted"/>
<evidence type="ECO:0000256" key="3">
    <source>
        <dbReference type="ARBA" id="ARBA00023163"/>
    </source>
</evidence>
<evidence type="ECO:0000313" key="7">
    <source>
        <dbReference type="EMBL" id="CRG95902.1"/>
    </source>
</evidence>
<dbReference type="GO" id="GO:0006384">
    <property type="term" value="P:transcription initiation at RNA polymerase III promoter"/>
    <property type="evidence" value="ECO:0007669"/>
    <property type="project" value="InterPro"/>
</dbReference>
<keyword evidence="2" id="KW-0238">DNA-binding</keyword>
<evidence type="ECO:0000256" key="1">
    <source>
        <dbReference type="ARBA" id="ARBA00004123"/>
    </source>
</evidence>
<keyword evidence="3" id="KW-0804">Transcription</keyword>
<dbReference type="PANTHER" id="PTHR13230">
    <property type="entry name" value="GENERAL TRANSCRIPTION FACTOR IIIC, POLYPEPTIDE 5"/>
    <property type="match status" value="1"/>
</dbReference>
<dbReference type="InterPro" id="IPR019136">
    <property type="entry name" value="TF_IIIC_su-5_HTH"/>
</dbReference>
<dbReference type="InterPro" id="IPR040454">
    <property type="entry name" value="TF_IIIC_Tfc1/Sfc1"/>
</dbReference>
<dbReference type="Proteomes" id="UP000220797">
    <property type="component" value="Unassembled WGS sequence"/>
</dbReference>
<dbReference type="VEuPathDB" id="PlasmoDB:PGAL8A_00311500"/>
<dbReference type="InterPro" id="IPR042536">
    <property type="entry name" value="TFIIIC_tauA_Sfc1"/>
</dbReference>